<evidence type="ECO:0000256" key="1">
    <source>
        <dbReference type="SAM" id="SignalP"/>
    </source>
</evidence>
<proteinExistence type="predicted"/>
<gene>
    <name evidence="2" type="ORF">PAUR_b0507</name>
</gene>
<evidence type="ECO:0000313" key="3">
    <source>
        <dbReference type="Proteomes" id="UP000615755"/>
    </source>
</evidence>
<dbReference type="EMBL" id="AQGV01000015">
    <property type="protein sequence ID" value="MBE0370462.1"/>
    <property type="molecule type" value="Genomic_DNA"/>
</dbReference>
<feature type="chain" id="PRO_5045675890" evidence="1">
    <location>
        <begin position="24"/>
        <end position="307"/>
    </location>
</feature>
<dbReference type="RefSeq" id="WP_192509571.1">
    <property type="nucleotide sequence ID" value="NZ_AQGV01000015.1"/>
</dbReference>
<dbReference type="Proteomes" id="UP000615755">
    <property type="component" value="Unassembled WGS sequence"/>
</dbReference>
<accession>A0ABR9EI14</accession>
<evidence type="ECO:0000313" key="2">
    <source>
        <dbReference type="EMBL" id="MBE0370462.1"/>
    </source>
</evidence>
<keyword evidence="3" id="KW-1185">Reference proteome</keyword>
<feature type="signal peptide" evidence="1">
    <location>
        <begin position="1"/>
        <end position="23"/>
    </location>
</feature>
<reference evidence="2 3" key="1">
    <citation type="submission" date="2015-03" db="EMBL/GenBank/DDBJ databases">
        <title>Genome sequence of Pseudoalteromonas aurantia.</title>
        <authorList>
            <person name="Xie B.-B."/>
            <person name="Rong J.-C."/>
            <person name="Qin Q.-L."/>
            <person name="Zhang Y.-Z."/>
        </authorList>
    </citation>
    <scope>NUCLEOTIDE SEQUENCE [LARGE SCALE GENOMIC DNA]</scope>
    <source>
        <strain evidence="2 3">208</strain>
    </source>
</reference>
<sequence>MKLLSKILTLLACTSCTTLAVTADDVLEARSNDYASASSTCDQLGSILGPGRKVVIVMQNNNCYVPGFTAGPEVAELYNSVRDVVKPQINLIEHNFKETITQYVYNASAQADASVKSITARVEGSIHMKIDGVVSSNGTVPVTLNNFDIHGIGKMKKYQLGMGISIYLHVKYENVSLKGHYNVNTHTITIQNNLSHFRPRVYTDVKLPFFLRILDKLTPPIIEKINREFNRIVIDTFEFLGVDMSRKVPQAIQHVAQTIPQSIVPIKSLNNRRVGERVKYTMIMDHENFEIRDERNWIKLGLISIRF</sequence>
<comment type="caution">
    <text evidence="2">The sequence shown here is derived from an EMBL/GenBank/DDBJ whole genome shotgun (WGS) entry which is preliminary data.</text>
</comment>
<name>A0ABR9EI14_9GAMM</name>
<organism evidence="2 3">
    <name type="scientific">Pseudoalteromonas aurantia 208</name>
    <dbReference type="NCBI Taxonomy" id="1314867"/>
    <lineage>
        <taxon>Bacteria</taxon>
        <taxon>Pseudomonadati</taxon>
        <taxon>Pseudomonadota</taxon>
        <taxon>Gammaproteobacteria</taxon>
        <taxon>Alteromonadales</taxon>
        <taxon>Pseudoalteromonadaceae</taxon>
        <taxon>Pseudoalteromonas</taxon>
    </lineage>
</organism>
<protein>
    <submittedName>
        <fullName evidence="2">Uncharacterized protein</fullName>
    </submittedName>
</protein>
<keyword evidence="1" id="KW-0732">Signal</keyword>